<sequence length="1456" mass="159748">MSPRGLLLCLSLLGIIAGGASKPQYALSIPALLKSGETTTACINFVGLTESLSLKVNVEVSGVNTTIFTDNIEGDEFFKCKTFQVPKVEQTSPVFLTMEATGATSSIVERRSVVIDKMETIHIIQLDKPIYKRGQKVMARVISLNSQLRPVPETYTLIYLMDPYGSRLKQWENVVSVRGVGAFNFVLLPDASLGGYTVIAEKKSGGSISQVFDVEEYVLPRFSVTVDAPNTISILDQTTSISVQAKYTYGRPVPGKISGRICRQYSSYYPGNNCNRNPEGLCSPITGEMGSDGNFINNIDLSLFQLERSGFSMGLNLDVTVMEEGTGVQVKESRFISVTSQIAQVTFDNEVMLPFYKQGIPYSVSMTLVDALGKPIKNETIELRLAGNFLQNLTTDSAGKATYEIDTSKYEQTQLDIQANYKNTETCYDSNWVMPSYSNAYYSAMRFYSRTGSHVQLNAPQQELSCGTGQSLQVYYSLSKEGLGEKSDRISFYYMVMSKVKIVDFGSRSVDVSSSQRGSFSFDVPVSSELAPGADVVVYSILESEVIASTARLNVQKCFKNNVSMSFSEAEGMPGSKIMLKLKADAKSLCGLRIIDSSLLLLNQNGQLTAEMVYNSLRYLSLNGYYVGGYSVEPPAPPCIDPSQRVMMNGLFYQPVSFPGEGYTYNDFKSIGLIFATNVSLHKPEVCGGDVWGGGRPFINLARPMAERFSSVADGAVTGVSAAKASPVATVRKLFPEVWRFDLVNVDITGSLSIPEKAPDTITQWQGSMFCVSEKTGFGLTKYPSNFTTFLPLFLELSLPYSFTRGETLVLRAFVSNYLNQCVKVSVTLKASADYTATLQEGKQNACLCQRERASYSWNVNAKSLGVITFTMTAQTTHIGATCEGPPDTTQPPRSDTVIQTIIVEAEGIEKEITYSNLVCVEGTKSVIPISISPPPNAVADSVQGSVTVMGDLLGHAVNNPDSLIQLPTGCGEQNLVKLMPIPSVLGYLNCTGQLTKEIKDKALQYMDIGYMRQLGYKRWDGTFSAFGQSDSEGSSWLTALTFHTFEQIKSYTLVDPAVQNQALLALAKMQDLKSGCFKATGNLFHSGLKGGADNEISFTAYVTGILSQTTYPAAQTLLRGAVGCLDEASRREQSLYNLALMFNTFAVMGNLERRNYILAQLKSKAIQKDGSIHWERTDKPKAEMYPFFYAPAPSAEIEITGYILMGMTYGPTPSQDDKSYMAQIVLWLCQQQNSQGGYRSTADTVVALHALARYSCLVYKEGATNQIKVTSGNTVIANFNVLPKNRLLVQKKPLPKIPGNYGLEINGKGCCLVQCSVQYNVPVIKGNSAFSLSVESDRKSCIDGVAYTMPITMSLSYNGNKNQSNMAVIIFKLLSGYTPEYQSLQKLRETVSKVEQNNNRLVIYLESVSSKLITLSVTLEMNNRVQNFQPQFVYVFDYYEADENGVAELKHSCAA</sequence>
<dbReference type="SMART" id="SM01360">
    <property type="entry name" value="A2M"/>
    <property type="match status" value="1"/>
</dbReference>
<dbReference type="Pfam" id="PF07677">
    <property type="entry name" value="A2M_recep"/>
    <property type="match status" value="1"/>
</dbReference>
<dbReference type="InterPro" id="IPR041555">
    <property type="entry name" value="MG3"/>
</dbReference>
<dbReference type="Pfam" id="PF01835">
    <property type="entry name" value="MG2"/>
    <property type="match status" value="1"/>
</dbReference>
<evidence type="ECO:0000313" key="13">
    <source>
        <dbReference type="Proteomes" id="UP000186698"/>
    </source>
</evidence>
<dbReference type="Proteomes" id="UP000186698">
    <property type="component" value="Chromosome 7L"/>
</dbReference>
<dbReference type="InterPro" id="IPR008930">
    <property type="entry name" value="Terpenoid_cyclase/PrenylTrfase"/>
</dbReference>
<dbReference type="InterPro" id="IPR036595">
    <property type="entry name" value="A-macroglobulin_rcpt-bd_sf"/>
</dbReference>
<dbReference type="InterPro" id="IPR011625">
    <property type="entry name" value="A2M_N_BRD"/>
</dbReference>
<dbReference type="InterPro" id="IPR002890">
    <property type="entry name" value="MG2"/>
</dbReference>
<dbReference type="InterPro" id="IPR050473">
    <property type="entry name" value="A2M/Complement_sys"/>
</dbReference>
<evidence type="ECO:0000259" key="10">
    <source>
        <dbReference type="SMART" id="SM01359"/>
    </source>
</evidence>
<dbReference type="PANTHER" id="PTHR11412:SF189">
    <property type="entry name" value="OVOSTATIN-LIKE ISOFORM X2"/>
    <property type="match status" value="1"/>
</dbReference>
<evidence type="ECO:0000256" key="6">
    <source>
        <dbReference type="ARBA" id="ARBA00022900"/>
    </source>
</evidence>
<dbReference type="GO" id="GO:0005615">
    <property type="term" value="C:extracellular space"/>
    <property type="evidence" value="ECO:0007669"/>
    <property type="project" value="InterPro"/>
</dbReference>
<organism evidence="13 14">
    <name type="scientific">Xenopus laevis</name>
    <name type="common">African clawed frog</name>
    <dbReference type="NCBI Taxonomy" id="8355"/>
    <lineage>
        <taxon>Eukaryota</taxon>
        <taxon>Metazoa</taxon>
        <taxon>Chordata</taxon>
        <taxon>Craniata</taxon>
        <taxon>Vertebrata</taxon>
        <taxon>Euteleostomi</taxon>
        <taxon>Amphibia</taxon>
        <taxon>Batrachia</taxon>
        <taxon>Anura</taxon>
        <taxon>Pipoidea</taxon>
        <taxon>Pipidae</taxon>
        <taxon>Xenopodinae</taxon>
        <taxon>Xenopus</taxon>
        <taxon>Xenopus</taxon>
    </lineage>
</organism>
<feature type="signal peptide" evidence="9">
    <location>
        <begin position="1"/>
        <end position="21"/>
    </location>
</feature>
<keyword evidence="5 9" id="KW-0732">Signal</keyword>
<comment type="subcellular location">
    <subcellularLocation>
        <location evidence="1">Secreted</location>
    </subcellularLocation>
</comment>
<gene>
    <name evidence="14" type="primary">LOC108695711</name>
</gene>
<dbReference type="SMART" id="SM01359">
    <property type="entry name" value="A2M_N_2"/>
    <property type="match status" value="1"/>
</dbReference>
<dbReference type="Gene3D" id="2.20.130.20">
    <property type="match status" value="1"/>
</dbReference>
<dbReference type="Pfam" id="PF07678">
    <property type="entry name" value="TED_complement"/>
    <property type="match status" value="1"/>
</dbReference>
<dbReference type="PANTHER" id="PTHR11412">
    <property type="entry name" value="MACROGLOBULIN / COMPLEMENT"/>
    <property type="match status" value="1"/>
</dbReference>
<dbReference type="GO" id="GO:0004867">
    <property type="term" value="F:serine-type endopeptidase inhibitor activity"/>
    <property type="evidence" value="ECO:0007669"/>
    <property type="project" value="UniProtKB-KW"/>
</dbReference>
<dbReference type="InterPro" id="IPR013783">
    <property type="entry name" value="Ig-like_fold"/>
</dbReference>
<dbReference type="Gene3D" id="6.20.50.160">
    <property type="match status" value="1"/>
</dbReference>
<keyword evidence="4" id="KW-0646">Protease inhibitor</keyword>
<dbReference type="RefSeq" id="XP_041426100.1">
    <property type="nucleotide sequence ID" value="XM_041570166.1"/>
</dbReference>
<name>A0A8J1LBQ8_XENLA</name>
<evidence type="ECO:0000256" key="2">
    <source>
        <dbReference type="ARBA" id="ARBA00010952"/>
    </source>
</evidence>
<dbReference type="Pfam" id="PF00207">
    <property type="entry name" value="A2M"/>
    <property type="match status" value="1"/>
</dbReference>
<dbReference type="Gene3D" id="2.60.120.1540">
    <property type="match status" value="1"/>
</dbReference>
<dbReference type="GeneID" id="108695711"/>
<dbReference type="Pfam" id="PF17791">
    <property type="entry name" value="MG3"/>
    <property type="match status" value="1"/>
</dbReference>
<dbReference type="SUPFAM" id="SSF49410">
    <property type="entry name" value="Alpha-macroglobulin receptor domain"/>
    <property type="match status" value="1"/>
</dbReference>
<evidence type="ECO:0000259" key="12">
    <source>
        <dbReference type="SMART" id="SM01361"/>
    </source>
</evidence>
<evidence type="ECO:0000256" key="7">
    <source>
        <dbReference type="ARBA" id="ARBA00023157"/>
    </source>
</evidence>
<dbReference type="InterPro" id="IPR011626">
    <property type="entry name" value="Alpha-macroglobulin_TED"/>
</dbReference>
<evidence type="ECO:0000256" key="9">
    <source>
        <dbReference type="SAM" id="SignalP"/>
    </source>
</evidence>
<dbReference type="Pfam" id="PF07703">
    <property type="entry name" value="A2M_BRD"/>
    <property type="match status" value="1"/>
</dbReference>
<dbReference type="SUPFAM" id="SSF48239">
    <property type="entry name" value="Terpenoid cyclases/Protein prenyltransferases"/>
    <property type="match status" value="1"/>
</dbReference>
<protein>
    <submittedName>
        <fullName evidence="14">Ovostatin</fullName>
    </submittedName>
</protein>
<feature type="domain" description="Alpha-2-macroglobulin" evidence="11">
    <location>
        <begin position="738"/>
        <end position="829"/>
    </location>
</feature>
<accession>A0A8J1LBQ8</accession>
<keyword evidence="6" id="KW-0722">Serine protease inhibitor</keyword>
<dbReference type="InterPro" id="IPR047565">
    <property type="entry name" value="Alpha-macroglob_thiol-ester_cl"/>
</dbReference>
<feature type="domain" description="Alpha-macroglobulin receptor-binding" evidence="12">
    <location>
        <begin position="1365"/>
        <end position="1450"/>
    </location>
</feature>
<keyword evidence="8" id="KW-0325">Glycoprotein</keyword>
<dbReference type="KEGG" id="xla:108695711"/>
<evidence type="ECO:0000256" key="1">
    <source>
        <dbReference type="ARBA" id="ARBA00004613"/>
    </source>
</evidence>
<evidence type="ECO:0000256" key="5">
    <source>
        <dbReference type="ARBA" id="ARBA00022729"/>
    </source>
</evidence>
<dbReference type="SMART" id="SM01419">
    <property type="entry name" value="Thiol-ester_cl"/>
    <property type="match status" value="1"/>
</dbReference>
<feature type="chain" id="PRO_5035158906" evidence="9">
    <location>
        <begin position="22"/>
        <end position="1456"/>
    </location>
</feature>
<keyword evidence="7" id="KW-1015">Disulfide bond</keyword>
<dbReference type="InterPro" id="IPR019742">
    <property type="entry name" value="MacrogloblnA2_CS"/>
</dbReference>
<dbReference type="InterPro" id="IPR014756">
    <property type="entry name" value="Ig_E-set"/>
</dbReference>
<dbReference type="FunFam" id="2.60.40.1930:FF:000001">
    <property type="entry name" value="CD109 isoform 3"/>
    <property type="match status" value="1"/>
</dbReference>
<dbReference type="SMART" id="SM01361">
    <property type="entry name" value="A2M_recep"/>
    <property type="match status" value="1"/>
</dbReference>
<evidence type="ECO:0000313" key="14">
    <source>
        <dbReference type="RefSeq" id="XP_041426100.1"/>
    </source>
</evidence>
<dbReference type="Gene3D" id="1.50.10.20">
    <property type="match status" value="1"/>
</dbReference>
<dbReference type="OrthoDB" id="9998011at2759"/>
<evidence type="ECO:0000256" key="3">
    <source>
        <dbReference type="ARBA" id="ARBA00022525"/>
    </source>
</evidence>
<reference evidence="14" key="1">
    <citation type="submission" date="2025-08" db="UniProtKB">
        <authorList>
            <consortium name="RefSeq"/>
        </authorList>
    </citation>
    <scope>IDENTIFICATION</scope>
    <source>
        <strain evidence="14">J_2021</strain>
        <tissue evidence="14">Erythrocytes</tissue>
    </source>
</reference>
<dbReference type="Gene3D" id="2.60.40.1930">
    <property type="match status" value="2"/>
</dbReference>
<dbReference type="Pfam" id="PF17789">
    <property type="entry name" value="MG4"/>
    <property type="match status" value="1"/>
</dbReference>
<dbReference type="InterPro" id="IPR009048">
    <property type="entry name" value="A-macroglobulin_rcpt-bd"/>
</dbReference>
<feature type="domain" description="Alpha-2-macroglobulin bait region" evidence="10">
    <location>
        <begin position="455"/>
        <end position="602"/>
    </location>
</feature>
<dbReference type="InterPro" id="IPR001599">
    <property type="entry name" value="Macroglobln_a2"/>
</dbReference>
<dbReference type="InterPro" id="IPR040839">
    <property type="entry name" value="MG4"/>
</dbReference>
<evidence type="ECO:0000259" key="11">
    <source>
        <dbReference type="SMART" id="SM01360"/>
    </source>
</evidence>
<evidence type="ECO:0000256" key="8">
    <source>
        <dbReference type="ARBA" id="ARBA00023180"/>
    </source>
</evidence>
<dbReference type="Gene3D" id="2.60.40.1940">
    <property type="match status" value="1"/>
</dbReference>
<comment type="similarity">
    <text evidence="2">Belongs to the protease inhibitor I39 (alpha-2-macroglobulin) family.</text>
</comment>
<keyword evidence="3" id="KW-0964">Secreted</keyword>
<dbReference type="SUPFAM" id="SSF81296">
    <property type="entry name" value="E set domains"/>
    <property type="match status" value="1"/>
</dbReference>
<dbReference type="Gene3D" id="2.60.40.10">
    <property type="entry name" value="Immunoglobulins"/>
    <property type="match status" value="2"/>
</dbReference>
<evidence type="ECO:0000256" key="4">
    <source>
        <dbReference type="ARBA" id="ARBA00022690"/>
    </source>
</evidence>
<proteinExistence type="inferred from homology"/>
<dbReference type="PROSITE" id="PS00477">
    <property type="entry name" value="ALPHA_2_MACROGLOBULIN"/>
    <property type="match status" value="1"/>
</dbReference>
<dbReference type="Gene3D" id="2.60.40.690">
    <property type="entry name" value="Alpha-macroglobulin, receptor-binding domain"/>
    <property type="match status" value="1"/>
</dbReference>
<keyword evidence="13" id="KW-1185">Reference proteome</keyword>